<keyword evidence="4 7" id="KW-1133">Transmembrane helix</keyword>
<sequence>MIVIGGLVFLIAFFGCCGAIREDTCMLTTYGVILSAILLIQVAIGVMAFVYKGKFESGFKKVIAEKFDGYDQKQDNKELVDSIQKNVMCCGLNGPDYWSHSKLPASCCGKSEKEASCTRDQAYQDGCEPKIIDIIQSSFKLLGAIALGIAAVELLCVVFAFCLASSIRREELRAYA</sequence>
<evidence type="ECO:0000256" key="1">
    <source>
        <dbReference type="ARBA" id="ARBA00004141"/>
    </source>
</evidence>
<dbReference type="PANTHER" id="PTHR19282:SF521">
    <property type="entry name" value="IP01817P-RELATED"/>
    <property type="match status" value="1"/>
</dbReference>
<dbReference type="PANTHER" id="PTHR19282">
    <property type="entry name" value="TETRASPANIN"/>
    <property type="match status" value="1"/>
</dbReference>
<dbReference type="SUPFAM" id="SSF48652">
    <property type="entry name" value="Tetraspanin"/>
    <property type="match status" value="1"/>
</dbReference>
<dbReference type="CDD" id="cd03127">
    <property type="entry name" value="tetraspanin_LEL"/>
    <property type="match status" value="1"/>
</dbReference>
<keyword evidence="8" id="KW-0732">Signal</keyword>
<dbReference type="InterPro" id="IPR008952">
    <property type="entry name" value="Tetraspanin_EC2_sf"/>
</dbReference>
<comment type="subcellular location">
    <subcellularLocation>
        <location evidence="1 7">Membrane</location>
        <topology evidence="1 7">Multi-pass membrane protein</topology>
    </subcellularLocation>
</comment>
<accession>A0AAW1D610</accession>
<evidence type="ECO:0000256" key="5">
    <source>
        <dbReference type="ARBA" id="ARBA00023136"/>
    </source>
</evidence>
<keyword evidence="5 7" id="KW-0472">Membrane</keyword>
<evidence type="ECO:0000256" key="2">
    <source>
        <dbReference type="ARBA" id="ARBA00006840"/>
    </source>
</evidence>
<dbReference type="InterPro" id="IPR018499">
    <property type="entry name" value="Tetraspanin/Peripherin"/>
</dbReference>
<keyword evidence="10" id="KW-1185">Reference proteome</keyword>
<feature type="signal peptide" evidence="8">
    <location>
        <begin position="1"/>
        <end position="19"/>
    </location>
</feature>
<dbReference type="EMBL" id="JAPXFL010000007">
    <property type="protein sequence ID" value="KAK9504558.1"/>
    <property type="molecule type" value="Genomic_DNA"/>
</dbReference>
<gene>
    <name evidence="9" type="ORF">O3M35_010868</name>
</gene>
<comment type="caution">
    <text evidence="7">Lacks conserved residue(s) required for the propagation of feature annotation.</text>
</comment>
<name>A0AAW1D610_9HEMI</name>
<feature type="disulfide bond" evidence="6">
    <location>
        <begin position="90"/>
        <end position="107"/>
    </location>
</feature>
<dbReference type="Proteomes" id="UP001461498">
    <property type="component" value="Unassembled WGS sequence"/>
</dbReference>
<evidence type="ECO:0000256" key="3">
    <source>
        <dbReference type="ARBA" id="ARBA00022692"/>
    </source>
</evidence>
<dbReference type="EMBL" id="JAPXFL010000007">
    <property type="protein sequence ID" value="KAK9504559.1"/>
    <property type="molecule type" value="Genomic_DNA"/>
</dbReference>
<reference evidence="9 10" key="1">
    <citation type="submission" date="2022-12" db="EMBL/GenBank/DDBJ databases">
        <title>Chromosome-level genome assembly of true bugs.</title>
        <authorList>
            <person name="Ma L."/>
            <person name="Li H."/>
        </authorList>
    </citation>
    <scope>NUCLEOTIDE SEQUENCE [LARGE SCALE GENOMIC DNA]</scope>
    <source>
        <strain evidence="9">Lab_2022b</strain>
    </source>
</reference>
<evidence type="ECO:0000256" key="7">
    <source>
        <dbReference type="RuleBase" id="RU361218"/>
    </source>
</evidence>
<dbReference type="InterPro" id="IPR000301">
    <property type="entry name" value="Tetraspanin_animals"/>
</dbReference>
<feature type="chain" id="PRO_5044717650" description="Tetraspanin" evidence="8">
    <location>
        <begin position="20"/>
        <end position="176"/>
    </location>
</feature>
<protein>
    <recommendedName>
        <fullName evidence="7">Tetraspanin</fullName>
    </recommendedName>
</protein>
<dbReference type="Pfam" id="PF00335">
    <property type="entry name" value="Tetraspanin"/>
    <property type="match status" value="1"/>
</dbReference>
<evidence type="ECO:0000256" key="8">
    <source>
        <dbReference type="SAM" id="SignalP"/>
    </source>
</evidence>
<feature type="transmembrane region" description="Helical" evidence="7">
    <location>
        <begin position="29"/>
        <end position="51"/>
    </location>
</feature>
<keyword evidence="6" id="KW-1015">Disulfide bond</keyword>
<dbReference type="PROSITE" id="PS00421">
    <property type="entry name" value="TM4_1"/>
    <property type="match status" value="1"/>
</dbReference>
<proteinExistence type="inferred from homology"/>
<evidence type="ECO:0000256" key="6">
    <source>
        <dbReference type="PIRSR" id="PIRSR002419-1"/>
    </source>
</evidence>
<dbReference type="PIRSF" id="PIRSF002419">
    <property type="entry name" value="Tetraspanin"/>
    <property type="match status" value="1"/>
</dbReference>
<dbReference type="InterPro" id="IPR018503">
    <property type="entry name" value="Tetraspanin_CS"/>
</dbReference>
<evidence type="ECO:0000313" key="10">
    <source>
        <dbReference type="Proteomes" id="UP001461498"/>
    </source>
</evidence>
<evidence type="ECO:0000256" key="4">
    <source>
        <dbReference type="ARBA" id="ARBA00022989"/>
    </source>
</evidence>
<dbReference type="AlphaFoldDB" id="A0AAW1D610"/>
<comment type="caution">
    <text evidence="9">The sequence shown here is derived from an EMBL/GenBank/DDBJ whole genome shotgun (WGS) entry which is preliminary data.</text>
</comment>
<keyword evidence="3 7" id="KW-0812">Transmembrane</keyword>
<dbReference type="PRINTS" id="PR00259">
    <property type="entry name" value="TMFOUR"/>
</dbReference>
<evidence type="ECO:0000313" key="9">
    <source>
        <dbReference type="EMBL" id="KAK9504558.1"/>
    </source>
</evidence>
<feature type="transmembrane region" description="Helical" evidence="7">
    <location>
        <begin position="141"/>
        <end position="167"/>
    </location>
</feature>
<comment type="similarity">
    <text evidence="2 7">Belongs to the tetraspanin (TM4SF) family.</text>
</comment>
<dbReference type="GO" id="GO:0005886">
    <property type="term" value="C:plasma membrane"/>
    <property type="evidence" value="ECO:0007669"/>
    <property type="project" value="TreeGrafter"/>
</dbReference>
<organism evidence="9 10">
    <name type="scientific">Rhynocoris fuscipes</name>
    <dbReference type="NCBI Taxonomy" id="488301"/>
    <lineage>
        <taxon>Eukaryota</taxon>
        <taxon>Metazoa</taxon>
        <taxon>Ecdysozoa</taxon>
        <taxon>Arthropoda</taxon>
        <taxon>Hexapoda</taxon>
        <taxon>Insecta</taxon>
        <taxon>Pterygota</taxon>
        <taxon>Neoptera</taxon>
        <taxon>Paraneoptera</taxon>
        <taxon>Hemiptera</taxon>
        <taxon>Heteroptera</taxon>
        <taxon>Panheteroptera</taxon>
        <taxon>Cimicomorpha</taxon>
        <taxon>Reduviidae</taxon>
        <taxon>Harpactorinae</taxon>
        <taxon>Harpactorini</taxon>
        <taxon>Rhynocoris</taxon>
    </lineage>
</organism>
<dbReference type="Gene3D" id="1.10.1450.10">
    <property type="entry name" value="Tetraspanin"/>
    <property type="match status" value="1"/>
</dbReference>